<evidence type="ECO:0000256" key="4">
    <source>
        <dbReference type="ARBA" id="ARBA00022692"/>
    </source>
</evidence>
<dbReference type="PANTHER" id="PTHR21137">
    <property type="entry name" value="ODORANT RECEPTOR"/>
    <property type="match status" value="1"/>
</dbReference>
<keyword evidence="2" id="KW-1003">Cell membrane</keyword>
<evidence type="ECO:0000256" key="10">
    <source>
        <dbReference type="SAM" id="Phobius"/>
    </source>
</evidence>
<evidence type="ECO:0000256" key="2">
    <source>
        <dbReference type="ARBA" id="ARBA00022475"/>
    </source>
</evidence>
<feature type="transmembrane region" description="Helical" evidence="10">
    <location>
        <begin position="27"/>
        <end position="49"/>
    </location>
</feature>
<keyword evidence="8" id="KW-0675">Receptor</keyword>
<proteinExistence type="predicted"/>
<dbReference type="EMBL" id="JAVRBK010000001">
    <property type="protein sequence ID" value="KAK5650738.1"/>
    <property type="molecule type" value="Genomic_DNA"/>
</dbReference>
<evidence type="ECO:0000256" key="9">
    <source>
        <dbReference type="ARBA" id="ARBA00023224"/>
    </source>
</evidence>
<evidence type="ECO:0000256" key="1">
    <source>
        <dbReference type="ARBA" id="ARBA00004651"/>
    </source>
</evidence>
<dbReference type="InterPro" id="IPR004117">
    <property type="entry name" value="7tm6_olfct_rcpt"/>
</dbReference>
<dbReference type="Pfam" id="PF02949">
    <property type="entry name" value="7tm_6"/>
    <property type="match status" value="1"/>
</dbReference>
<keyword evidence="6 10" id="KW-1133">Transmembrane helix</keyword>
<organism evidence="11 12">
    <name type="scientific">Pyrocoelia pectoralis</name>
    <dbReference type="NCBI Taxonomy" id="417401"/>
    <lineage>
        <taxon>Eukaryota</taxon>
        <taxon>Metazoa</taxon>
        <taxon>Ecdysozoa</taxon>
        <taxon>Arthropoda</taxon>
        <taxon>Hexapoda</taxon>
        <taxon>Insecta</taxon>
        <taxon>Pterygota</taxon>
        <taxon>Neoptera</taxon>
        <taxon>Endopterygota</taxon>
        <taxon>Coleoptera</taxon>
        <taxon>Polyphaga</taxon>
        <taxon>Elateriformia</taxon>
        <taxon>Elateroidea</taxon>
        <taxon>Lampyridae</taxon>
        <taxon>Lampyrinae</taxon>
        <taxon>Pyrocoelia</taxon>
    </lineage>
</organism>
<keyword evidence="3" id="KW-0716">Sensory transduction</keyword>
<comment type="subcellular location">
    <subcellularLocation>
        <location evidence="1">Cell membrane</location>
        <topology evidence="1">Multi-pass membrane protein</topology>
    </subcellularLocation>
</comment>
<evidence type="ECO:0000256" key="3">
    <source>
        <dbReference type="ARBA" id="ARBA00022606"/>
    </source>
</evidence>
<evidence type="ECO:0000256" key="7">
    <source>
        <dbReference type="ARBA" id="ARBA00023136"/>
    </source>
</evidence>
<feature type="transmembrane region" description="Helical" evidence="10">
    <location>
        <begin position="126"/>
        <end position="147"/>
    </location>
</feature>
<evidence type="ECO:0000256" key="8">
    <source>
        <dbReference type="ARBA" id="ARBA00023170"/>
    </source>
</evidence>
<gene>
    <name evidence="11" type="ORF">RI129_001767</name>
</gene>
<dbReference type="PANTHER" id="PTHR21137:SF35">
    <property type="entry name" value="ODORANT RECEPTOR 19A-RELATED"/>
    <property type="match status" value="1"/>
</dbReference>
<evidence type="ECO:0000256" key="6">
    <source>
        <dbReference type="ARBA" id="ARBA00022989"/>
    </source>
</evidence>
<dbReference type="GO" id="GO:0005886">
    <property type="term" value="C:plasma membrane"/>
    <property type="evidence" value="ECO:0007669"/>
    <property type="project" value="UniProtKB-SubCell"/>
</dbReference>
<keyword evidence="9" id="KW-0807">Transducer</keyword>
<name>A0AAN7ZXM8_9COLE</name>
<evidence type="ECO:0000256" key="5">
    <source>
        <dbReference type="ARBA" id="ARBA00022725"/>
    </source>
</evidence>
<keyword evidence="4 10" id="KW-0812">Transmembrane</keyword>
<dbReference type="GO" id="GO:0004984">
    <property type="term" value="F:olfactory receptor activity"/>
    <property type="evidence" value="ECO:0007669"/>
    <property type="project" value="InterPro"/>
</dbReference>
<sequence>MHCLREIVHYHNSIIEVTAEVENLFNIQVLVIFIGTVVFITFAASYGSLDAFLTFAYIRDAILIIGTSFQMTFLSYIGNEVTLESEKVGVVCSEISYVGENLKFQKALILIIRRSQRPIYLSIGQLAYLSLLTFVSMSKAMISYIIVLHSFRKAEGRGE</sequence>
<dbReference type="Proteomes" id="UP001329430">
    <property type="component" value="Chromosome 1"/>
</dbReference>
<accession>A0AAN7ZXM8</accession>
<evidence type="ECO:0000313" key="12">
    <source>
        <dbReference type="Proteomes" id="UP001329430"/>
    </source>
</evidence>
<evidence type="ECO:0000313" key="11">
    <source>
        <dbReference type="EMBL" id="KAK5650738.1"/>
    </source>
</evidence>
<keyword evidence="7 10" id="KW-0472">Membrane</keyword>
<protein>
    <submittedName>
        <fullName evidence="11">Uncharacterized protein</fullName>
    </submittedName>
</protein>
<dbReference type="GO" id="GO:0007165">
    <property type="term" value="P:signal transduction"/>
    <property type="evidence" value="ECO:0007669"/>
    <property type="project" value="UniProtKB-KW"/>
</dbReference>
<reference evidence="11 12" key="1">
    <citation type="journal article" date="2024" name="Insects">
        <title>An Improved Chromosome-Level Genome Assembly of the Firefly Pyrocoelia pectoralis.</title>
        <authorList>
            <person name="Fu X."/>
            <person name="Meyer-Rochow V.B."/>
            <person name="Ballantyne L."/>
            <person name="Zhu X."/>
        </authorList>
    </citation>
    <scope>NUCLEOTIDE SEQUENCE [LARGE SCALE GENOMIC DNA]</scope>
    <source>
        <strain evidence="11">XCY_ONT2</strain>
    </source>
</reference>
<keyword evidence="5" id="KW-0552">Olfaction</keyword>
<dbReference type="AlphaFoldDB" id="A0AAN7ZXM8"/>
<comment type="caution">
    <text evidence="11">The sequence shown here is derived from an EMBL/GenBank/DDBJ whole genome shotgun (WGS) entry which is preliminary data.</text>
</comment>
<feature type="transmembrane region" description="Helical" evidence="10">
    <location>
        <begin position="61"/>
        <end position="78"/>
    </location>
</feature>
<dbReference type="GO" id="GO:0005549">
    <property type="term" value="F:odorant binding"/>
    <property type="evidence" value="ECO:0007669"/>
    <property type="project" value="InterPro"/>
</dbReference>
<keyword evidence="12" id="KW-1185">Reference proteome</keyword>